<name>A0A9R0XJI7_TRITD</name>
<keyword evidence="5 7" id="KW-0472">Membrane</keyword>
<feature type="compositionally biased region" description="Low complexity" evidence="6">
    <location>
        <begin position="10"/>
        <end position="24"/>
    </location>
</feature>
<feature type="region of interest" description="Disordered" evidence="6">
    <location>
        <begin position="1"/>
        <end position="24"/>
    </location>
</feature>
<evidence type="ECO:0000256" key="1">
    <source>
        <dbReference type="ARBA" id="ARBA00004370"/>
    </source>
</evidence>
<dbReference type="GO" id="GO:0005783">
    <property type="term" value="C:endoplasmic reticulum"/>
    <property type="evidence" value="ECO:0007669"/>
    <property type="project" value="TreeGrafter"/>
</dbReference>
<proteinExistence type="inferred from homology"/>
<comment type="subcellular location">
    <subcellularLocation>
        <location evidence="1">Membrane</location>
    </subcellularLocation>
</comment>
<reference evidence="8 9" key="1">
    <citation type="submission" date="2017-09" db="EMBL/GenBank/DDBJ databases">
        <authorList>
            <consortium name="International Durum Wheat Genome Sequencing Consortium (IDWGSC)"/>
            <person name="Milanesi L."/>
        </authorList>
    </citation>
    <scope>NUCLEOTIDE SEQUENCE [LARGE SCALE GENOMIC DNA]</scope>
    <source>
        <strain evidence="9">cv. Svevo</strain>
    </source>
</reference>
<keyword evidence="9" id="KW-1185">Reference proteome</keyword>
<evidence type="ECO:0000256" key="7">
    <source>
        <dbReference type="SAM" id="Phobius"/>
    </source>
</evidence>
<dbReference type="InterPro" id="IPR005045">
    <property type="entry name" value="CDC50/LEM3_fam"/>
</dbReference>
<gene>
    <name evidence="8" type="ORF">TRITD_5Bv1G211280</name>
</gene>
<protein>
    <recommendedName>
        <fullName evidence="10">ALA-interacting subunit</fullName>
    </recommendedName>
</protein>
<dbReference type="OMA" id="YRSHNDS"/>
<dbReference type="Pfam" id="PF03381">
    <property type="entry name" value="CDC50"/>
    <property type="match status" value="1"/>
</dbReference>
<dbReference type="GO" id="GO:0005794">
    <property type="term" value="C:Golgi apparatus"/>
    <property type="evidence" value="ECO:0007669"/>
    <property type="project" value="TreeGrafter"/>
</dbReference>
<sequence>MGPTFPGPKLSTGPSSGPYPSSLSLRADLTTRGLSHLQHLFFISGSSPPISRPRPAPIPCEVRTPASLRGSRGELAAAMDEAGTSSSAGSAPRGGRPARSGVFYKFTQQDLPAWKPAMTPGYVIAIFLIIGIIFVPLGLICLQASNRVAEIVHRYDIDCVPNAYRSNKQAYIKDSSISKECIQKVKVQYHMKAPIYVYYELDNFYQNHRRYIKSRSDKQLRYGLKYTDSSCSPIEKSDGLPIVPCGLIAWSLFNDTYDFTRGSMGIVVDRKNISWRSDREHKYGKDVYPFNFQNGSLIGGGKLDPDIPLSNQEDLIVWMRAAALPQFRKLYGVIEEDIQADEIITMHITNNYNTYSFGGKKSLVLTTSTWLGGKNDFLGYAYLITGSSSIFLSILFALIHVKIPRPHGDAAYLSWSRKNGNN</sequence>
<dbReference type="EMBL" id="LT934120">
    <property type="protein sequence ID" value="VAI37622.1"/>
    <property type="molecule type" value="Genomic_DNA"/>
</dbReference>
<evidence type="ECO:0008006" key="10">
    <source>
        <dbReference type="Google" id="ProtNLM"/>
    </source>
</evidence>
<keyword evidence="4 7" id="KW-1133">Transmembrane helix</keyword>
<dbReference type="PANTHER" id="PTHR10926">
    <property type="entry name" value="CELL CYCLE CONTROL PROTEIN 50"/>
    <property type="match status" value="1"/>
</dbReference>
<evidence type="ECO:0000256" key="6">
    <source>
        <dbReference type="SAM" id="MobiDB-lite"/>
    </source>
</evidence>
<evidence type="ECO:0000256" key="3">
    <source>
        <dbReference type="ARBA" id="ARBA00022692"/>
    </source>
</evidence>
<feature type="compositionally biased region" description="Low complexity" evidence="6">
    <location>
        <begin position="82"/>
        <end position="96"/>
    </location>
</feature>
<dbReference type="Gramene" id="TRITD5Bv1G211280.1">
    <property type="protein sequence ID" value="TRITD5Bv1G211280.1"/>
    <property type="gene ID" value="TRITD5Bv1G211280"/>
</dbReference>
<evidence type="ECO:0000313" key="8">
    <source>
        <dbReference type="EMBL" id="VAI37622.1"/>
    </source>
</evidence>
<feature type="transmembrane region" description="Helical" evidence="7">
    <location>
        <begin position="377"/>
        <end position="399"/>
    </location>
</feature>
<dbReference type="GO" id="GO:0005886">
    <property type="term" value="C:plasma membrane"/>
    <property type="evidence" value="ECO:0007669"/>
    <property type="project" value="TreeGrafter"/>
</dbReference>
<evidence type="ECO:0000313" key="9">
    <source>
        <dbReference type="Proteomes" id="UP000324705"/>
    </source>
</evidence>
<evidence type="ECO:0000256" key="4">
    <source>
        <dbReference type="ARBA" id="ARBA00022989"/>
    </source>
</evidence>
<evidence type="ECO:0000256" key="2">
    <source>
        <dbReference type="ARBA" id="ARBA00009457"/>
    </source>
</evidence>
<dbReference type="Proteomes" id="UP000324705">
    <property type="component" value="Chromosome 5B"/>
</dbReference>
<feature type="transmembrane region" description="Helical" evidence="7">
    <location>
        <begin position="121"/>
        <end position="142"/>
    </location>
</feature>
<evidence type="ECO:0000256" key="5">
    <source>
        <dbReference type="ARBA" id="ARBA00023136"/>
    </source>
</evidence>
<keyword evidence="3 7" id="KW-0812">Transmembrane</keyword>
<feature type="region of interest" description="Disordered" evidence="6">
    <location>
        <begin position="73"/>
        <end position="96"/>
    </location>
</feature>
<comment type="similarity">
    <text evidence="2">Belongs to the CDC50/LEM3 family.</text>
</comment>
<dbReference type="AlphaFoldDB" id="A0A9R0XJI7"/>
<dbReference type="PANTHER" id="PTHR10926:SF29">
    <property type="entry name" value="ALA-INTERACTING SUBUNIT 2-RELATED"/>
    <property type="match status" value="1"/>
</dbReference>
<organism evidence="8 9">
    <name type="scientific">Triticum turgidum subsp. durum</name>
    <name type="common">Durum wheat</name>
    <name type="synonym">Triticum durum</name>
    <dbReference type="NCBI Taxonomy" id="4567"/>
    <lineage>
        <taxon>Eukaryota</taxon>
        <taxon>Viridiplantae</taxon>
        <taxon>Streptophyta</taxon>
        <taxon>Embryophyta</taxon>
        <taxon>Tracheophyta</taxon>
        <taxon>Spermatophyta</taxon>
        <taxon>Magnoliopsida</taxon>
        <taxon>Liliopsida</taxon>
        <taxon>Poales</taxon>
        <taxon>Poaceae</taxon>
        <taxon>BOP clade</taxon>
        <taxon>Pooideae</taxon>
        <taxon>Triticodae</taxon>
        <taxon>Triticeae</taxon>
        <taxon>Triticinae</taxon>
        <taxon>Triticum</taxon>
    </lineage>
</organism>
<accession>A0A9R0XJI7</accession>